<dbReference type="GeneID" id="18266175"/>
<dbReference type="PROSITE" id="PS50181">
    <property type="entry name" value="FBOX"/>
    <property type="match status" value="1"/>
</dbReference>
<evidence type="ECO:0000259" key="1">
    <source>
        <dbReference type="PROSITE" id="PS50181"/>
    </source>
</evidence>
<dbReference type="EMBL" id="KF740664">
    <property type="protein sequence ID" value="AHH01714.1"/>
    <property type="molecule type" value="Genomic_DNA"/>
</dbReference>
<protein>
    <recommendedName>
        <fullName evidence="1">F-box domain-containing protein</fullName>
    </recommendedName>
</protein>
<dbReference type="SUPFAM" id="SSF81383">
    <property type="entry name" value="F-box domain"/>
    <property type="match status" value="1"/>
</dbReference>
<evidence type="ECO:0000313" key="3">
    <source>
        <dbReference type="Proteomes" id="UP000202176"/>
    </source>
</evidence>
<sequence length="245" mass="29397">MDLWVSEKEKILNENFEIDDRLPVEIWERILSFSDKSDWFHLSLTSKFFLSLFENQLLWKKIFKRNFPSIYRLGEIPGRIGTWDYTVYQYLSLNHQVFLMVQRKFGDEDIAPERFLNDFYKQEWSEVYQMLLSQFSITSGGKFSLENKMFFPGDRFYELKDGYGKQYGATIGYLMDELREKDSNIFFFQIGCWPPCPMYEFCLHSVFLQEKFQGKLQICIADLEILSKDLENSYLSESDFKIHKI</sequence>
<dbReference type="InterPro" id="IPR001810">
    <property type="entry name" value="F-box_dom"/>
</dbReference>
<accession>W5S4Y1</accession>
<dbReference type="Proteomes" id="UP000202176">
    <property type="component" value="Segment"/>
</dbReference>
<dbReference type="Gene3D" id="1.20.1280.50">
    <property type="match status" value="1"/>
</dbReference>
<reference evidence="2 3" key="1">
    <citation type="journal article" date="2014" name="Proc. Natl. Acad. Sci. U.S.A.">
        <title>Thirty-thousand-year-old distant relative of giant icosahedral DNA viruses with a pandoravirus morphology.</title>
        <authorList>
            <person name="Legendre M."/>
            <person name="Bartoli J."/>
            <person name="Shmakova L."/>
            <person name="Jeudy S."/>
            <person name="Labadie K."/>
            <person name="Adrait A."/>
            <person name="Lescot M."/>
            <person name="Poirot O."/>
            <person name="Bertaux L."/>
            <person name="Bruley C."/>
            <person name="Coute Y."/>
            <person name="Rivkina E."/>
            <person name="Abergel C."/>
            <person name="Claverie J.M."/>
        </authorList>
    </citation>
    <scope>NUCLEOTIDE SEQUENCE [LARGE SCALE GENOMIC DNA]</scope>
    <source>
        <strain evidence="2">P1084-T</strain>
    </source>
</reference>
<proteinExistence type="predicted"/>
<organism evidence="2 3">
    <name type="scientific">Pithovirus sibericum</name>
    <dbReference type="NCBI Taxonomy" id="1450746"/>
    <lineage>
        <taxon>Viruses</taxon>
        <taxon>Pithoviruses</taxon>
        <taxon>Orthopithovirinae</taxon>
        <taxon>Alphapithovirus</taxon>
        <taxon>Alphapithovirus sibericum</taxon>
    </lineage>
</organism>
<dbReference type="InterPro" id="IPR036047">
    <property type="entry name" value="F-box-like_dom_sf"/>
</dbReference>
<gene>
    <name evidence="2" type="ORF">pv_147</name>
</gene>
<dbReference type="KEGG" id="vg:18266175"/>
<keyword evidence="3" id="KW-1185">Reference proteome</keyword>
<dbReference type="Pfam" id="PF12937">
    <property type="entry name" value="F-box-like"/>
    <property type="match status" value="1"/>
</dbReference>
<evidence type="ECO:0000313" key="2">
    <source>
        <dbReference type="EMBL" id="AHH01714.1"/>
    </source>
</evidence>
<dbReference type="SMART" id="SM00256">
    <property type="entry name" value="FBOX"/>
    <property type="match status" value="1"/>
</dbReference>
<name>W5S4Y1_9VIRU</name>
<feature type="domain" description="F-box" evidence="1">
    <location>
        <begin position="16"/>
        <end position="62"/>
    </location>
</feature>
<dbReference type="RefSeq" id="YP_009001049.1">
    <property type="nucleotide sequence ID" value="NC_023423.1"/>
</dbReference>